<keyword evidence="1 6" id="KW-0963">Cytoplasm</keyword>
<evidence type="ECO:0000256" key="4">
    <source>
        <dbReference type="ARBA" id="ARBA00022845"/>
    </source>
</evidence>
<dbReference type="NCBIfam" id="NF002469">
    <property type="entry name" value="PRK01712.1"/>
    <property type="match status" value="1"/>
</dbReference>
<dbReference type="EMBL" id="JAFBDQ010000013">
    <property type="protein sequence ID" value="MBM7557469.1"/>
    <property type="molecule type" value="Genomic_DNA"/>
</dbReference>
<dbReference type="HAMAP" id="MF_00167">
    <property type="entry name" value="CsrA"/>
    <property type="match status" value="1"/>
</dbReference>
<dbReference type="InterPro" id="IPR036107">
    <property type="entry name" value="CsrA_sf"/>
</dbReference>
<comment type="subcellular location">
    <subcellularLocation>
        <location evidence="6">Cytoplasm</location>
    </subcellularLocation>
</comment>
<dbReference type="GO" id="GO:0045947">
    <property type="term" value="P:negative regulation of translational initiation"/>
    <property type="evidence" value="ECO:0007669"/>
    <property type="project" value="UniProtKB-UniRule"/>
</dbReference>
<evidence type="ECO:0000256" key="6">
    <source>
        <dbReference type="HAMAP-Rule" id="MF_00167"/>
    </source>
</evidence>
<comment type="similarity">
    <text evidence="6">Belongs to the CsrA/RsmA family.</text>
</comment>
<dbReference type="GO" id="GO:1902208">
    <property type="term" value="P:regulation of bacterial-type flagellum assembly"/>
    <property type="evidence" value="ECO:0007669"/>
    <property type="project" value="UniProtKB-UniRule"/>
</dbReference>
<comment type="function">
    <text evidence="6">A translational regulator that binds mRNA to regulate translation initiation and/or mRNA stability. Usually binds in the 5'-UTR at or near the Shine-Dalgarno sequence preventing ribosome-binding, thus repressing translation. Its main target seems to be the major flagellin gene, while its function is anatagonized by FliW.</text>
</comment>
<keyword evidence="3 6" id="KW-1005">Bacterial flagellum biogenesis</keyword>
<dbReference type="Gene3D" id="2.60.40.4380">
    <property type="entry name" value="Translational regulator CsrA"/>
    <property type="match status" value="1"/>
</dbReference>
<protein>
    <recommendedName>
        <fullName evidence="6">Translational regulator CsrA</fullName>
    </recommendedName>
</protein>
<evidence type="ECO:0000256" key="1">
    <source>
        <dbReference type="ARBA" id="ARBA00022490"/>
    </source>
</evidence>
<reference evidence="7" key="1">
    <citation type="submission" date="2021-01" db="EMBL/GenBank/DDBJ databases">
        <title>Genomic Encyclopedia of Type Strains, Phase IV (KMG-IV): sequencing the most valuable type-strain genomes for metagenomic binning, comparative biology and taxonomic classification.</title>
        <authorList>
            <person name="Goeker M."/>
        </authorList>
    </citation>
    <scope>NUCLEOTIDE SEQUENCE</scope>
    <source>
        <strain evidence="7">DSM 23230</strain>
    </source>
</reference>
<organism evidence="7 8">
    <name type="scientific">Halanaerobacter jeridensis</name>
    <dbReference type="NCBI Taxonomy" id="706427"/>
    <lineage>
        <taxon>Bacteria</taxon>
        <taxon>Bacillati</taxon>
        <taxon>Bacillota</taxon>
        <taxon>Clostridia</taxon>
        <taxon>Halanaerobiales</taxon>
        <taxon>Halobacteroidaceae</taxon>
        <taxon>Halanaerobacter</taxon>
    </lineage>
</organism>
<evidence type="ECO:0000256" key="3">
    <source>
        <dbReference type="ARBA" id="ARBA00022795"/>
    </source>
</evidence>
<evidence type="ECO:0000313" key="7">
    <source>
        <dbReference type="EMBL" id="MBM7557469.1"/>
    </source>
</evidence>
<proteinExistence type="inferred from homology"/>
<dbReference type="AlphaFoldDB" id="A0A939BRL8"/>
<dbReference type="Proteomes" id="UP000774000">
    <property type="component" value="Unassembled WGS sequence"/>
</dbReference>
<dbReference type="SUPFAM" id="SSF117130">
    <property type="entry name" value="CsrA-like"/>
    <property type="match status" value="1"/>
</dbReference>
<evidence type="ECO:0000256" key="2">
    <source>
        <dbReference type="ARBA" id="ARBA00022491"/>
    </source>
</evidence>
<dbReference type="PANTHER" id="PTHR34984:SF1">
    <property type="entry name" value="CARBON STORAGE REGULATOR"/>
    <property type="match status" value="1"/>
</dbReference>
<gene>
    <name evidence="6" type="primary">csrA</name>
    <name evidence="7" type="ORF">JOC47_002335</name>
</gene>
<keyword evidence="5 6" id="KW-0694">RNA-binding</keyword>
<name>A0A939BRL8_9FIRM</name>
<evidence type="ECO:0000313" key="8">
    <source>
        <dbReference type="Proteomes" id="UP000774000"/>
    </source>
</evidence>
<sequence>MMLVLTRKEEESIMIGDDIKIMVLEDSGGQVKLGIEAPRDIDIYREEIYEQIKEENKKASAINVDNLKDLTKSIKQEK</sequence>
<keyword evidence="8" id="KW-1185">Reference proteome</keyword>
<accession>A0A939BRL8</accession>
<comment type="caution">
    <text evidence="7">The sequence shown here is derived from an EMBL/GenBank/DDBJ whole genome shotgun (WGS) entry which is preliminary data.</text>
</comment>
<dbReference type="Pfam" id="PF02599">
    <property type="entry name" value="CsrA"/>
    <property type="match status" value="1"/>
</dbReference>
<dbReference type="FunFam" id="2.60.40.4380:FF:000002">
    <property type="entry name" value="Translational regulator CsrA"/>
    <property type="match status" value="1"/>
</dbReference>
<keyword evidence="4 6" id="KW-0810">Translation regulation</keyword>
<dbReference type="GO" id="GO:0044781">
    <property type="term" value="P:bacterial-type flagellum organization"/>
    <property type="evidence" value="ECO:0007669"/>
    <property type="project" value="UniProtKB-KW"/>
</dbReference>
<dbReference type="PANTHER" id="PTHR34984">
    <property type="entry name" value="CARBON STORAGE REGULATOR"/>
    <property type="match status" value="1"/>
</dbReference>
<dbReference type="NCBIfam" id="TIGR00202">
    <property type="entry name" value="csrA"/>
    <property type="match status" value="1"/>
</dbReference>
<dbReference type="InterPro" id="IPR003751">
    <property type="entry name" value="CsrA"/>
</dbReference>
<dbReference type="GO" id="GO:0006402">
    <property type="term" value="P:mRNA catabolic process"/>
    <property type="evidence" value="ECO:0007669"/>
    <property type="project" value="InterPro"/>
</dbReference>
<dbReference type="GO" id="GO:0006109">
    <property type="term" value="P:regulation of carbohydrate metabolic process"/>
    <property type="evidence" value="ECO:0007669"/>
    <property type="project" value="InterPro"/>
</dbReference>
<keyword evidence="2 6" id="KW-0678">Repressor</keyword>
<comment type="subunit">
    <text evidence="6">Homodimer; the beta-strands of each monomer intercalate to form a hydrophobic core, while the alpha-helices form wings that extend away from the core.</text>
</comment>
<dbReference type="GO" id="GO:0005829">
    <property type="term" value="C:cytosol"/>
    <property type="evidence" value="ECO:0007669"/>
    <property type="project" value="TreeGrafter"/>
</dbReference>
<dbReference type="GO" id="GO:0048027">
    <property type="term" value="F:mRNA 5'-UTR binding"/>
    <property type="evidence" value="ECO:0007669"/>
    <property type="project" value="UniProtKB-UniRule"/>
</dbReference>
<evidence type="ECO:0000256" key="5">
    <source>
        <dbReference type="ARBA" id="ARBA00022884"/>
    </source>
</evidence>